<evidence type="ECO:0000256" key="15">
    <source>
        <dbReference type="PIRSR" id="PIRSR006105-1"/>
    </source>
</evidence>
<evidence type="ECO:0000256" key="2">
    <source>
        <dbReference type="ARBA" id="ARBA00004418"/>
    </source>
</evidence>
<evidence type="ECO:0000256" key="12">
    <source>
        <dbReference type="ARBA" id="ARBA00023004"/>
    </source>
</evidence>
<reference evidence="19" key="1">
    <citation type="submission" date="2006-03" db="EMBL/GenBank/DDBJ databases">
        <title>Complete sequence of Rhodopseudomonas palustris BisB18.</title>
        <authorList>
            <consortium name="US DOE Joint Genome Institute"/>
            <person name="Copeland A."/>
            <person name="Lucas S."/>
            <person name="Lapidus A."/>
            <person name="Barry K."/>
            <person name="Detter J.C."/>
            <person name="Glavina del Rio T."/>
            <person name="Hammon N."/>
            <person name="Israni S."/>
            <person name="Dalin E."/>
            <person name="Tice H."/>
            <person name="Pitluck S."/>
            <person name="Chain P."/>
            <person name="Malfatti S."/>
            <person name="Shin M."/>
            <person name="Vergez L."/>
            <person name="Schmutz J."/>
            <person name="Larimer F."/>
            <person name="Land M."/>
            <person name="Hauser L."/>
            <person name="Pelletier D.A."/>
            <person name="Kyrpides N."/>
            <person name="Anderson I."/>
            <person name="Oda Y."/>
            <person name="Harwood C.S."/>
            <person name="Richardson P."/>
        </authorList>
    </citation>
    <scope>NUCLEOTIDE SEQUENCE [LARGE SCALE GENOMIC DNA]</scope>
    <source>
        <strain evidence="19">BisB18</strain>
    </source>
</reference>
<evidence type="ECO:0000256" key="4">
    <source>
        <dbReference type="ARBA" id="ARBA00011752"/>
    </source>
</evidence>
<proteinExistence type="inferred from homology"/>
<feature type="chain" id="PRO_5004200237" description="Periplasmic nitrate reductase, electron transfer subunit" evidence="18">
    <location>
        <begin position="24"/>
        <end position="156"/>
    </location>
</feature>
<dbReference type="InterPro" id="IPR005591">
    <property type="entry name" value="NapB"/>
</dbReference>
<evidence type="ECO:0000256" key="14">
    <source>
        <dbReference type="PIRNR" id="PIRNR006105"/>
    </source>
</evidence>
<feature type="binding site" description="covalent" evidence="15">
    <location>
        <position position="85"/>
    </location>
    <ligand>
        <name>heme c</name>
        <dbReference type="ChEBI" id="CHEBI:61717"/>
        <label>1</label>
    </ligand>
</feature>
<comment type="similarity">
    <text evidence="3 14">Belongs to the NapB family.</text>
</comment>
<evidence type="ECO:0000256" key="7">
    <source>
        <dbReference type="ARBA" id="ARBA00022617"/>
    </source>
</evidence>
<feature type="binding site" description="axial binding residue" evidence="16">
    <location>
        <position position="86"/>
    </location>
    <ligand>
        <name>heme c</name>
        <dbReference type="ChEBI" id="CHEBI:61717"/>
        <label>1</label>
    </ligand>
    <ligandPart>
        <name>Fe</name>
        <dbReference type="ChEBI" id="CHEBI:18248"/>
    </ligandPart>
</feature>
<evidence type="ECO:0000256" key="13">
    <source>
        <dbReference type="ARBA" id="ARBA00031832"/>
    </source>
</evidence>
<evidence type="ECO:0000256" key="8">
    <source>
        <dbReference type="ARBA" id="ARBA00022723"/>
    </source>
</evidence>
<dbReference type="KEGG" id="rpc:RPC_0953"/>
<comment type="subcellular location">
    <subcellularLocation>
        <location evidence="2 14">Periplasm</location>
    </subcellularLocation>
</comment>
<sequence length="156" mass="17017">MIRKSSLLAVVVVMAAASTSLLAQNVSSGLRGDTPLNDEGPAAMMTPQRNTSERETRNYPEQPPVIPHTTEGYQIDINGNKCLSCHARARTTESKAPMVSITHFMDRDGQFLASVSPRRYFCTQCHVPQHTAKPPVGNDFTDIDSVLSHVAPGGRR</sequence>
<dbReference type="InterPro" id="IPR036280">
    <property type="entry name" value="Multihaem_cyt_sf"/>
</dbReference>
<keyword evidence="11 14" id="KW-0249">Electron transport</keyword>
<keyword evidence="7 15" id="KW-0349">Heme</keyword>
<feature type="binding site" description="covalent" evidence="15">
    <location>
        <position position="122"/>
    </location>
    <ligand>
        <name>heme c</name>
        <dbReference type="ChEBI" id="CHEBI:61717"/>
        <label>2</label>
    </ligand>
</feature>
<evidence type="ECO:0000256" key="10">
    <source>
        <dbReference type="ARBA" id="ARBA00022764"/>
    </source>
</evidence>
<dbReference type="STRING" id="316056.RPC_0953"/>
<dbReference type="Gene3D" id="1.10.1130.10">
    <property type="entry name" value="Flavocytochrome C3, Chain A"/>
    <property type="match status" value="1"/>
</dbReference>
<evidence type="ECO:0000256" key="3">
    <source>
        <dbReference type="ARBA" id="ARBA00007368"/>
    </source>
</evidence>
<evidence type="ECO:0000256" key="16">
    <source>
        <dbReference type="PIRSR" id="PIRSR006105-2"/>
    </source>
</evidence>
<evidence type="ECO:0000256" key="1">
    <source>
        <dbReference type="ARBA" id="ARBA00002599"/>
    </source>
</evidence>
<evidence type="ECO:0000313" key="19">
    <source>
        <dbReference type="EMBL" id="ABD86523.1"/>
    </source>
</evidence>
<evidence type="ECO:0000256" key="6">
    <source>
        <dbReference type="ARBA" id="ARBA00022448"/>
    </source>
</evidence>
<dbReference type="GO" id="GO:0009061">
    <property type="term" value="P:anaerobic respiration"/>
    <property type="evidence" value="ECO:0007669"/>
    <property type="project" value="InterPro"/>
</dbReference>
<comment type="PTM">
    <text evidence="15">Binds 2 heme C groups per subunit.</text>
</comment>
<organism evidence="19">
    <name type="scientific">Rhodopseudomonas palustris (strain BisB18)</name>
    <dbReference type="NCBI Taxonomy" id="316056"/>
    <lineage>
        <taxon>Bacteria</taxon>
        <taxon>Pseudomonadati</taxon>
        <taxon>Pseudomonadota</taxon>
        <taxon>Alphaproteobacteria</taxon>
        <taxon>Hyphomicrobiales</taxon>
        <taxon>Nitrobacteraceae</taxon>
        <taxon>Rhodopseudomonas</taxon>
    </lineage>
</organism>
<dbReference type="Pfam" id="PF03892">
    <property type="entry name" value="NapB"/>
    <property type="match status" value="1"/>
</dbReference>
<dbReference type="PIRSF" id="PIRSF006105">
    <property type="entry name" value="NapB"/>
    <property type="match status" value="1"/>
</dbReference>
<evidence type="ECO:0000256" key="9">
    <source>
        <dbReference type="ARBA" id="ARBA00022729"/>
    </source>
</evidence>
<dbReference type="FunFam" id="1.10.1130.10:FF:000001">
    <property type="entry name" value="Periplasmic nitrate reductase, electron transfer subunit"/>
    <property type="match status" value="1"/>
</dbReference>
<feature type="binding site" description="axial binding residue" evidence="16">
    <location>
        <position position="103"/>
    </location>
    <ligand>
        <name>heme c</name>
        <dbReference type="ChEBI" id="CHEBI:61717"/>
        <label>2</label>
    </ligand>
    <ligandPart>
        <name>Fe</name>
        <dbReference type="ChEBI" id="CHEBI:18248"/>
    </ligandPart>
</feature>
<keyword evidence="12 16" id="KW-0408">Iron</keyword>
<protein>
    <recommendedName>
        <fullName evidence="5 14">Periplasmic nitrate reductase, electron transfer subunit</fullName>
    </recommendedName>
    <alternativeName>
        <fullName evidence="13 14">Diheme cytochrome c NapB</fullName>
    </alternativeName>
</protein>
<evidence type="ECO:0000256" key="5">
    <source>
        <dbReference type="ARBA" id="ARBA00013773"/>
    </source>
</evidence>
<evidence type="ECO:0000256" key="11">
    <source>
        <dbReference type="ARBA" id="ARBA00022982"/>
    </source>
</evidence>
<keyword evidence="10 14" id="KW-0574">Periplasm</keyword>
<dbReference type="GO" id="GO:0046872">
    <property type="term" value="F:metal ion binding"/>
    <property type="evidence" value="ECO:0007669"/>
    <property type="project" value="UniProtKB-KW"/>
</dbReference>
<feature type="region of interest" description="Disordered" evidence="17">
    <location>
        <begin position="27"/>
        <end position="68"/>
    </location>
</feature>
<feature type="binding site" description="axial binding residue" evidence="16">
    <location>
        <position position="68"/>
    </location>
    <ligand>
        <name>heme c</name>
        <dbReference type="ChEBI" id="CHEBI:61717"/>
        <label>1</label>
    </ligand>
    <ligandPart>
        <name>Fe</name>
        <dbReference type="ChEBI" id="CHEBI:18248"/>
    </ligandPart>
</feature>
<comment type="function">
    <text evidence="1">Electron transfer subunit of the periplasmic nitrate reductase complex NapAB. Receives electrons from the membrane-anchored tetraheme c-type NapC protein and transfers these to NapA subunit, thus allowing electron flow between membrane and periplasm. Essential for periplasmic nitrate reduction with nitrate as the terminal electron acceptor.</text>
</comment>
<feature type="binding site" description="covalent" evidence="15">
    <location>
        <position position="82"/>
    </location>
    <ligand>
        <name>heme c</name>
        <dbReference type="ChEBI" id="CHEBI:61717"/>
        <label>1</label>
    </ligand>
</feature>
<dbReference type="SUPFAM" id="SSF48695">
    <property type="entry name" value="Multiheme cytochromes"/>
    <property type="match status" value="1"/>
</dbReference>
<dbReference type="PANTHER" id="PTHR38604:SF1">
    <property type="entry name" value="PERIPLASMIC NITRATE REDUCTASE, ELECTRON TRANSFER SUBUNIT"/>
    <property type="match status" value="1"/>
</dbReference>
<keyword evidence="9 18" id="KW-0732">Signal</keyword>
<dbReference type="RefSeq" id="WP_011471430.1">
    <property type="nucleotide sequence ID" value="NC_007925.1"/>
</dbReference>
<gene>
    <name evidence="19" type="ordered locus">RPC_0953</name>
</gene>
<feature type="signal peptide" evidence="18">
    <location>
        <begin position="1"/>
        <end position="23"/>
    </location>
</feature>
<dbReference type="eggNOG" id="COG3043">
    <property type="taxonomic scope" value="Bacteria"/>
</dbReference>
<dbReference type="GO" id="GO:0042597">
    <property type="term" value="C:periplasmic space"/>
    <property type="evidence" value="ECO:0007669"/>
    <property type="project" value="UniProtKB-SubCell"/>
</dbReference>
<feature type="binding site" description="covalent" evidence="15">
    <location>
        <position position="125"/>
    </location>
    <ligand>
        <name>heme c</name>
        <dbReference type="ChEBI" id="CHEBI:61717"/>
        <label>2</label>
    </ligand>
</feature>
<keyword evidence="8 16" id="KW-0479">Metal-binding</keyword>
<evidence type="ECO:0000256" key="17">
    <source>
        <dbReference type="SAM" id="MobiDB-lite"/>
    </source>
</evidence>
<accession>Q21AR3</accession>
<dbReference type="HOGENOM" id="CLU_103367_2_0_5"/>
<evidence type="ECO:0000256" key="18">
    <source>
        <dbReference type="SAM" id="SignalP"/>
    </source>
</evidence>
<dbReference type="EMBL" id="CP000301">
    <property type="protein sequence ID" value="ABD86523.1"/>
    <property type="molecule type" value="Genomic_DNA"/>
</dbReference>
<comment type="subunit">
    <text evidence="4 14">Component of the periplasmic nitrate reductase NapAB complex composed of NapA and NapB.</text>
</comment>
<feature type="binding site" description="axial binding residue" evidence="16">
    <location>
        <position position="126"/>
    </location>
    <ligand>
        <name>heme c</name>
        <dbReference type="ChEBI" id="CHEBI:61717"/>
        <label>2</label>
    </ligand>
    <ligandPart>
        <name>Fe</name>
        <dbReference type="ChEBI" id="CHEBI:18248"/>
    </ligandPart>
</feature>
<name>Q21AR3_RHOPB</name>
<keyword evidence="6 14" id="KW-0813">Transport</keyword>
<dbReference type="AlphaFoldDB" id="Q21AR3"/>
<dbReference type="PANTHER" id="PTHR38604">
    <property type="entry name" value="PERIPLASMIC NITRATE REDUCTASE, ELECTRON TRANSFER SUBUNIT"/>
    <property type="match status" value="1"/>
</dbReference>